<feature type="coiled-coil region" evidence="3">
    <location>
        <begin position="985"/>
        <end position="1019"/>
    </location>
</feature>
<dbReference type="EMBL" id="QGDO01000002">
    <property type="protein sequence ID" value="PWJ43077.1"/>
    <property type="molecule type" value="Genomic_DNA"/>
</dbReference>
<evidence type="ECO:0000313" key="7">
    <source>
        <dbReference type="Proteomes" id="UP000245535"/>
    </source>
</evidence>
<evidence type="ECO:0000256" key="4">
    <source>
        <dbReference type="SAM" id="Phobius"/>
    </source>
</evidence>
<keyword evidence="7" id="KW-1185">Reference proteome</keyword>
<dbReference type="SMART" id="SM00028">
    <property type="entry name" value="TPR"/>
    <property type="match status" value="5"/>
</dbReference>
<dbReference type="SUPFAM" id="SSF48452">
    <property type="entry name" value="TPR-like"/>
    <property type="match status" value="2"/>
</dbReference>
<protein>
    <submittedName>
        <fullName evidence="6">Tetratricopeptide repeat protein</fullName>
    </submittedName>
</protein>
<evidence type="ECO:0000256" key="3">
    <source>
        <dbReference type="SAM" id="Coils"/>
    </source>
</evidence>
<dbReference type="Gene3D" id="1.25.40.10">
    <property type="entry name" value="Tetratricopeptide repeat domain"/>
    <property type="match status" value="3"/>
</dbReference>
<evidence type="ECO:0000256" key="1">
    <source>
        <dbReference type="ARBA" id="ARBA00022737"/>
    </source>
</evidence>
<gene>
    <name evidence="6" type="ORF">BC781_102625</name>
</gene>
<dbReference type="PANTHER" id="PTHR45641:SF19">
    <property type="entry name" value="NEPHROCYSTIN-3"/>
    <property type="match status" value="1"/>
</dbReference>
<keyword evidence="3" id="KW-0175">Coiled coil</keyword>
<proteinExistence type="predicted"/>
<keyword evidence="4" id="KW-0472">Membrane</keyword>
<dbReference type="Pfam" id="PF13424">
    <property type="entry name" value="TPR_12"/>
    <property type="match status" value="1"/>
</dbReference>
<keyword evidence="4" id="KW-0812">Transmembrane</keyword>
<reference evidence="6 7" key="1">
    <citation type="submission" date="2018-03" db="EMBL/GenBank/DDBJ databases">
        <title>Genomic Encyclopedia of Archaeal and Bacterial Type Strains, Phase II (KMG-II): from individual species to whole genera.</title>
        <authorList>
            <person name="Goeker M."/>
        </authorList>
    </citation>
    <scope>NUCLEOTIDE SEQUENCE [LARGE SCALE GENOMIC DNA]</scope>
    <source>
        <strain evidence="6 7">DSM 28229</strain>
    </source>
</reference>
<name>A0A316A0A6_SEDFL</name>
<sequence length="1428" mass="164281">MKEKDYCPNSYFNIFMAKTLFRLLTIVFICHSFFGMAQKAQLKSSQRYYQEGEYAKALQKIEGKVTKRNQRKSPYAYAVLSLYKARYEQAMGNTDFEVSLTEAIDYFQEYKERQPLAYAISLLTASELYLKYSDIHSADSYLKEAEAIINPIKDKGAFWDKRFEEKYLLTKIGIAKSKGHYNDASFLTPRLQEVSQGNITSQEKIFSLLDGKVKTQKVLGRAARERKRNYAHTLTLEGEILRLHGNYELANITLKDGLEWIKKALGKNDPAYAIHYHEYLMNQLDKGIDDLALKKEFEKNLFKAERVLGLIHHEYLKIHEDIISYYSSHAFSAKRNKQWWEINHNITKYYGRETPYYSTGVRLDALNDYQNKNYKSSRRKLLRLINDIQKTPDNHEEKLKVLELLYKVSVATDELQAAKTYQNQLLDFQKLQLGEESLLYHMTKTEQALHLMQYTNEFDHADSIYHTHFNENVKGLLLPTHKDYTAFVEGYANFSEMIGNFTEALSLSKEIEDIKRSKYGTDHLRYASGLNQLADVEIKIGKYEEADSLLERGLNIFNDQSYRRGTFNEDHAALLETAARYNALLGLYDQAQSYLNKSERLSKRIPKASANSSNIAVRTQLYIHTEKYSEAQELLEETIKIRKERYGDSSRFLIEPYGQFAELEYIRGNYTAADSMAELTHKLSLETFGEGSLPLSPILQTMANIKTAIGDYKTSQELIRKSLAILTEAYGENHVQVAQAYTELALVSLYEGSDPETVQPYFQKAVDIIENQLGSDTPMYASALRNLALNEIETKNYDEARNLLLVAQKIFTEKLGTAKNTYSANIEMILGDLETKVGTDFEKALNHYLHAKGTYSSIFSKNHPLYVDAQANVGRAYYNLDNLKKARKYTEKTLKQYDTFIKKYFPALTSREKTQYWLKIKDDFEFYSNLSVQNPKNKKMLANMYANTLETKSLLLDASKKIRQKILASNDSILIEQYSTWENKKAELVKLLALSQDDAQQLEQTPKQLEKEINDLEKELSKRSGLFSKKKKRRTSWKDVRKSLAKDETAIELIRFRHFDKVFTDSVVYAAMVVNPTGQAQIVELPDGNYLEKEGLGYYRTCIEFELKDTDSYTRYWEPIAKRINENNTIYLSAEGVYNQMNLEALLAEDSKYVLDRNHISLISSTKDLIDNAKKPDEVINPNVNEIALFGNPVFYNDLSEEEYDQYTNRRITQLPGTLAEVKRIQDLLSQSGNTNNLFIHKEATEEAVKKVKSPKVFHIATHGFFLEDEDKLQSDDNILTQGKEATNPLLRSGLLLTNAGPLMDEGNVYEFNKEEAILTAYEAMSLDLDETELVVLSACETGRGDDKVGEGVYGLQRAFIVAGANAIIMSLFEVSDEATQELMSNFYRNWLEDNMEKKSAFVLAKKQLREKFDAPKYWAPFIMVGGI</sequence>
<comment type="caution">
    <text evidence="6">The sequence shown here is derived from an EMBL/GenBank/DDBJ whole genome shotgun (WGS) entry which is preliminary data.</text>
</comment>
<dbReference type="InterPro" id="IPR011990">
    <property type="entry name" value="TPR-like_helical_dom_sf"/>
</dbReference>
<evidence type="ECO:0000256" key="2">
    <source>
        <dbReference type="ARBA" id="ARBA00022803"/>
    </source>
</evidence>
<dbReference type="InterPro" id="IPR019734">
    <property type="entry name" value="TPR_rpt"/>
</dbReference>
<evidence type="ECO:0000313" key="6">
    <source>
        <dbReference type="EMBL" id="PWJ43077.1"/>
    </source>
</evidence>
<dbReference type="PANTHER" id="PTHR45641">
    <property type="entry name" value="TETRATRICOPEPTIDE REPEAT PROTEIN (AFU_ORTHOLOGUE AFUA_6G03870)"/>
    <property type="match status" value="1"/>
</dbReference>
<dbReference type="Proteomes" id="UP000245535">
    <property type="component" value="Unassembled WGS sequence"/>
</dbReference>
<accession>A0A316A0A6</accession>
<evidence type="ECO:0000259" key="5">
    <source>
        <dbReference type="Pfam" id="PF12770"/>
    </source>
</evidence>
<feature type="transmembrane region" description="Helical" evidence="4">
    <location>
        <begin position="20"/>
        <end position="37"/>
    </location>
</feature>
<keyword evidence="1" id="KW-0677">Repeat</keyword>
<organism evidence="6 7">
    <name type="scientific">Sediminitomix flava</name>
    <dbReference type="NCBI Taxonomy" id="379075"/>
    <lineage>
        <taxon>Bacteria</taxon>
        <taxon>Pseudomonadati</taxon>
        <taxon>Bacteroidota</taxon>
        <taxon>Cytophagia</taxon>
        <taxon>Cytophagales</taxon>
        <taxon>Flammeovirgaceae</taxon>
        <taxon>Sediminitomix</taxon>
    </lineage>
</organism>
<keyword evidence="4" id="KW-1133">Transmembrane helix</keyword>
<dbReference type="Pfam" id="PF12770">
    <property type="entry name" value="CHAT"/>
    <property type="match status" value="1"/>
</dbReference>
<keyword evidence="2" id="KW-0802">TPR repeat</keyword>
<feature type="domain" description="CHAT" evidence="5">
    <location>
        <begin position="1113"/>
        <end position="1426"/>
    </location>
</feature>
<dbReference type="InterPro" id="IPR024983">
    <property type="entry name" value="CHAT_dom"/>
</dbReference>